<comment type="caution">
    <text evidence="2">The sequence shown here is derived from an EMBL/GenBank/DDBJ whole genome shotgun (WGS) entry which is preliminary data.</text>
</comment>
<feature type="region of interest" description="Disordered" evidence="1">
    <location>
        <begin position="70"/>
        <end position="102"/>
    </location>
</feature>
<feature type="compositionally biased region" description="Pro residues" evidence="1">
    <location>
        <begin position="75"/>
        <end position="84"/>
    </location>
</feature>
<feature type="compositionally biased region" description="Pro residues" evidence="1">
    <location>
        <begin position="121"/>
        <end position="130"/>
    </location>
</feature>
<name>A0AA39QST3_9LECA</name>
<feature type="region of interest" description="Disordered" evidence="1">
    <location>
        <begin position="115"/>
        <end position="137"/>
    </location>
</feature>
<protein>
    <submittedName>
        <fullName evidence="2">Uncharacterized protein</fullName>
    </submittedName>
</protein>
<dbReference type="AlphaFoldDB" id="A0AA39QST3"/>
<evidence type="ECO:0000313" key="3">
    <source>
        <dbReference type="Proteomes" id="UP001166286"/>
    </source>
</evidence>
<evidence type="ECO:0000313" key="2">
    <source>
        <dbReference type="EMBL" id="KAK0507068.1"/>
    </source>
</evidence>
<dbReference type="Proteomes" id="UP001166286">
    <property type="component" value="Unassembled WGS sequence"/>
</dbReference>
<accession>A0AA39QST3</accession>
<feature type="region of interest" description="Disordered" evidence="1">
    <location>
        <begin position="1"/>
        <end position="38"/>
    </location>
</feature>
<sequence>MFQPNHNTVVGGNTSNAAQHMQHPQSGGPDSSTVQITNGNVSERSGQATQNLAQSQHSNLLSQRIQDLRHSHQPRNPPPQPTRPQAPRSLAGENPTLAGPDDYYHIPYNYDVLLDHNPNNPYRPPSPPAGPEVTSTSRPAQAHDLYWCLELNGEYSRQTLSTILRCRQPGYWRCEPEPGACAYFVRVSPFRAGETP</sequence>
<gene>
    <name evidence="2" type="ORF">JMJ35_010526</name>
</gene>
<reference evidence="2" key="1">
    <citation type="submission" date="2023-03" db="EMBL/GenBank/DDBJ databases">
        <title>Complete genome of Cladonia borealis.</title>
        <authorList>
            <person name="Park H."/>
        </authorList>
    </citation>
    <scope>NUCLEOTIDE SEQUENCE</scope>
    <source>
        <strain evidence="2">ANT050790</strain>
    </source>
</reference>
<keyword evidence="3" id="KW-1185">Reference proteome</keyword>
<evidence type="ECO:0000256" key="1">
    <source>
        <dbReference type="SAM" id="MobiDB-lite"/>
    </source>
</evidence>
<proteinExistence type="predicted"/>
<dbReference type="EMBL" id="JAFEKC020000025">
    <property type="protein sequence ID" value="KAK0507068.1"/>
    <property type="molecule type" value="Genomic_DNA"/>
</dbReference>
<organism evidence="2 3">
    <name type="scientific">Cladonia borealis</name>
    <dbReference type="NCBI Taxonomy" id="184061"/>
    <lineage>
        <taxon>Eukaryota</taxon>
        <taxon>Fungi</taxon>
        <taxon>Dikarya</taxon>
        <taxon>Ascomycota</taxon>
        <taxon>Pezizomycotina</taxon>
        <taxon>Lecanoromycetes</taxon>
        <taxon>OSLEUM clade</taxon>
        <taxon>Lecanoromycetidae</taxon>
        <taxon>Lecanorales</taxon>
        <taxon>Lecanorineae</taxon>
        <taxon>Cladoniaceae</taxon>
        <taxon>Cladonia</taxon>
    </lineage>
</organism>